<evidence type="ECO:0000256" key="1">
    <source>
        <dbReference type="ARBA" id="ARBA00004653"/>
    </source>
</evidence>
<evidence type="ECO:0000259" key="13">
    <source>
        <dbReference type="Pfam" id="PF00999"/>
    </source>
</evidence>
<evidence type="ECO:0000256" key="11">
    <source>
        <dbReference type="RuleBase" id="RU003722"/>
    </source>
</evidence>
<reference evidence="14 15" key="1">
    <citation type="journal article" date="2019" name="PLoS Biol.">
        <title>Sex chromosomes control vertical transmission of feminizing Wolbachia symbionts in an isopod.</title>
        <authorList>
            <person name="Becking T."/>
            <person name="Chebbi M.A."/>
            <person name="Giraud I."/>
            <person name="Moumen B."/>
            <person name="Laverre T."/>
            <person name="Caubet Y."/>
            <person name="Peccoud J."/>
            <person name="Gilbert C."/>
            <person name="Cordaux R."/>
        </authorList>
    </citation>
    <scope>NUCLEOTIDE SEQUENCE [LARGE SCALE GENOMIC DNA]</scope>
    <source>
        <strain evidence="14">ANa2</strain>
        <tissue evidence="14">Whole body excluding digestive tract and cuticle</tissue>
    </source>
</reference>
<dbReference type="AlphaFoldDB" id="A0A5N5SQM2"/>
<proteinExistence type="inferred from homology"/>
<keyword evidence="2 11" id="KW-0813">Transport</keyword>
<feature type="transmembrane region" description="Helical" evidence="12">
    <location>
        <begin position="554"/>
        <end position="581"/>
    </location>
</feature>
<keyword evidence="3 11" id="KW-0050">Antiport</keyword>
<comment type="similarity">
    <text evidence="11">Belongs to the monovalent cation:proton antiporter 1 (CPA1) transporter (TC 2.A.36) family.</text>
</comment>
<feature type="transmembrane region" description="Helical" evidence="12">
    <location>
        <begin position="462"/>
        <end position="481"/>
    </location>
</feature>
<accession>A0A5N5SQM2</accession>
<dbReference type="NCBIfam" id="TIGR00840">
    <property type="entry name" value="b_cpa1"/>
    <property type="match status" value="1"/>
</dbReference>
<feature type="transmembrane region" description="Helical" evidence="12">
    <location>
        <begin position="206"/>
        <end position="228"/>
    </location>
</feature>
<feature type="transmembrane region" description="Helical" evidence="12">
    <location>
        <begin position="274"/>
        <end position="296"/>
    </location>
</feature>
<dbReference type="GO" id="GO:0015385">
    <property type="term" value="F:sodium:proton antiporter activity"/>
    <property type="evidence" value="ECO:0007669"/>
    <property type="project" value="InterPro"/>
</dbReference>
<evidence type="ECO:0000256" key="9">
    <source>
        <dbReference type="ARBA" id="ARBA00023136"/>
    </source>
</evidence>
<dbReference type="InterPro" id="IPR006153">
    <property type="entry name" value="Cation/H_exchanger_TM"/>
</dbReference>
<dbReference type="OrthoDB" id="196264at2759"/>
<dbReference type="GO" id="GO:0051453">
    <property type="term" value="P:regulation of intracellular pH"/>
    <property type="evidence" value="ECO:0007669"/>
    <property type="project" value="TreeGrafter"/>
</dbReference>
<dbReference type="GO" id="GO:0015386">
    <property type="term" value="F:potassium:proton antiporter activity"/>
    <property type="evidence" value="ECO:0007669"/>
    <property type="project" value="TreeGrafter"/>
</dbReference>
<evidence type="ECO:0000256" key="3">
    <source>
        <dbReference type="ARBA" id="ARBA00022449"/>
    </source>
</evidence>
<dbReference type="Proteomes" id="UP000326759">
    <property type="component" value="Unassembled WGS sequence"/>
</dbReference>
<feature type="transmembrane region" description="Helical" evidence="12">
    <location>
        <begin position="240"/>
        <end position="262"/>
    </location>
</feature>
<evidence type="ECO:0000313" key="14">
    <source>
        <dbReference type="EMBL" id="KAB7496435.1"/>
    </source>
</evidence>
<evidence type="ECO:0000256" key="7">
    <source>
        <dbReference type="ARBA" id="ARBA00023053"/>
    </source>
</evidence>
<dbReference type="PRINTS" id="PR01084">
    <property type="entry name" value="NAHEXCHNGR"/>
</dbReference>
<feature type="transmembrane region" description="Helical" evidence="12">
    <location>
        <begin position="180"/>
        <end position="200"/>
    </location>
</feature>
<feature type="transmembrane region" description="Helical" evidence="12">
    <location>
        <begin position="487"/>
        <end position="512"/>
    </location>
</feature>
<comment type="caution">
    <text evidence="14">The sequence shown here is derived from an EMBL/GenBank/DDBJ whole genome shotgun (WGS) entry which is preliminary data.</text>
</comment>
<keyword evidence="6" id="KW-0333">Golgi apparatus</keyword>
<keyword evidence="5 12" id="KW-1133">Transmembrane helix</keyword>
<evidence type="ECO:0000313" key="15">
    <source>
        <dbReference type="Proteomes" id="UP000326759"/>
    </source>
</evidence>
<keyword evidence="10 11" id="KW-0739">Sodium transport</keyword>
<keyword evidence="7" id="KW-0915">Sodium</keyword>
<organism evidence="14 15">
    <name type="scientific">Armadillidium nasatum</name>
    <dbReference type="NCBI Taxonomy" id="96803"/>
    <lineage>
        <taxon>Eukaryota</taxon>
        <taxon>Metazoa</taxon>
        <taxon>Ecdysozoa</taxon>
        <taxon>Arthropoda</taxon>
        <taxon>Crustacea</taxon>
        <taxon>Multicrustacea</taxon>
        <taxon>Malacostraca</taxon>
        <taxon>Eumalacostraca</taxon>
        <taxon>Peracarida</taxon>
        <taxon>Isopoda</taxon>
        <taxon>Oniscidea</taxon>
        <taxon>Crinocheta</taxon>
        <taxon>Armadillidiidae</taxon>
        <taxon>Armadillidium</taxon>
    </lineage>
</organism>
<dbReference type="InterPro" id="IPR018422">
    <property type="entry name" value="Cation/H_exchanger_CPA1"/>
</dbReference>
<name>A0A5N5SQM2_9CRUS</name>
<comment type="subcellular location">
    <subcellularLocation>
        <location evidence="1">Golgi apparatus membrane</location>
        <topology evidence="1">Multi-pass membrane protein</topology>
    </subcellularLocation>
</comment>
<protein>
    <recommendedName>
        <fullName evidence="11">Sodium/hydrogen exchanger</fullName>
    </recommendedName>
</protein>
<feature type="transmembrane region" description="Helical" evidence="12">
    <location>
        <begin position="424"/>
        <end position="442"/>
    </location>
</feature>
<keyword evidence="8 11" id="KW-0406">Ion transport</keyword>
<sequence>MLCFDNAFSFINLGSLMKNNILKCDNDVLKTSEQLQYNNSNQNVSSTSNKTSVLPEPVLEKIVQNSDNQNSADSPININIPVLLQPDEETHSSAQTSPPDPAFVLHVGNVSVSNVCNISETEYSKFSEHYLNYCSKTTESHAEESAIESVSESANDTSECQQSVDLPAKGAAEQEHLSSLSIFLILCVLGICILMIFFLLKTKLNYLPESVACVIIGAIIGLCLKIMYRNNIANWQKEEAFSPTVFFLVILPPIIFESGYNLHKGNFFQNIGSVLTFAILGTIISALVIGGGVYLLGQADVVYRLTFVESFAFGSLISAVDPVATLAIFPCPERRSNSLYVGLRGETILELASPAMSEMGSGEAVLYTFWRFCVMFFASAGIGVAFALLSALTLKYIPLREYTSLELCIVIIFIYAPYTLAEGVHLSGIMAILFNGIVMSHYTHFNLSPVMQITMQHLMRTLALIGECSVFIYLGLAIFSFRHHFHAALVIWSIILCLIGRATNIYPLSWLVNKFRDHQITKKMMFIMWFSGLRGAIAYALSLHLEFADEKRHVIVTTTLIIVLFTIFFLGGSTLPLIKFLKAEKKSKKLKKSQSEKHLTLSKTRELGQALDSEHLSEFTEEESDTPTGVRLRGFLKFDALYLRPLLVRRVTHQEVRSYASDLKKQCYQSINVQASDSEEDLFIAT</sequence>
<evidence type="ECO:0000256" key="12">
    <source>
        <dbReference type="SAM" id="Phobius"/>
    </source>
</evidence>
<evidence type="ECO:0000256" key="2">
    <source>
        <dbReference type="ARBA" id="ARBA00022448"/>
    </source>
</evidence>
<feature type="transmembrane region" description="Helical" evidence="12">
    <location>
        <begin position="369"/>
        <end position="392"/>
    </location>
</feature>
<dbReference type="Gene3D" id="6.10.140.1330">
    <property type="match status" value="1"/>
</dbReference>
<dbReference type="PANTHER" id="PTHR10110">
    <property type="entry name" value="SODIUM/HYDROGEN EXCHANGER"/>
    <property type="match status" value="1"/>
</dbReference>
<evidence type="ECO:0000256" key="6">
    <source>
        <dbReference type="ARBA" id="ARBA00023034"/>
    </source>
</evidence>
<keyword evidence="9 12" id="KW-0472">Membrane</keyword>
<dbReference type="InterPro" id="IPR004709">
    <property type="entry name" value="NaH_exchanger"/>
</dbReference>
<evidence type="ECO:0000256" key="4">
    <source>
        <dbReference type="ARBA" id="ARBA00022692"/>
    </source>
</evidence>
<evidence type="ECO:0000256" key="8">
    <source>
        <dbReference type="ARBA" id="ARBA00023065"/>
    </source>
</evidence>
<feature type="transmembrane region" description="Helical" evidence="12">
    <location>
        <begin position="399"/>
        <end position="418"/>
    </location>
</feature>
<feature type="transmembrane region" description="Helical" evidence="12">
    <location>
        <begin position="308"/>
        <end position="329"/>
    </location>
</feature>
<dbReference type="Pfam" id="PF00999">
    <property type="entry name" value="Na_H_Exchanger"/>
    <property type="match status" value="1"/>
</dbReference>
<dbReference type="GO" id="GO:0000139">
    <property type="term" value="C:Golgi membrane"/>
    <property type="evidence" value="ECO:0007669"/>
    <property type="project" value="UniProtKB-SubCell"/>
</dbReference>
<evidence type="ECO:0000256" key="10">
    <source>
        <dbReference type="ARBA" id="ARBA00023201"/>
    </source>
</evidence>
<dbReference type="EMBL" id="SEYY01021360">
    <property type="protein sequence ID" value="KAB7496435.1"/>
    <property type="molecule type" value="Genomic_DNA"/>
</dbReference>
<keyword evidence="15" id="KW-1185">Reference proteome</keyword>
<gene>
    <name evidence="14" type="primary">Slc9a8</name>
    <name evidence="14" type="ORF">Anas_07882</name>
</gene>
<dbReference type="PANTHER" id="PTHR10110:SF191">
    <property type="entry name" value="SODIUM_HYDROGEN EXCHANGER 8"/>
    <property type="match status" value="1"/>
</dbReference>
<evidence type="ECO:0000256" key="5">
    <source>
        <dbReference type="ARBA" id="ARBA00022989"/>
    </source>
</evidence>
<keyword evidence="4 11" id="KW-0812">Transmembrane</keyword>
<feature type="domain" description="Cation/H+ exchanger transmembrane" evidence="13">
    <location>
        <begin position="195"/>
        <end position="578"/>
    </location>
</feature>
<feature type="transmembrane region" description="Helical" evidence="12">
    <location>
        <begin position="524"/>
        <end position="542"/>
    </location>
</feature>